<proteinExistence type="predicted"/>
<dbReference type="AlphaFoldDB" id="A0A1M6CUX0"/>
<dbReference type="EMBL" id="FQZN01000005">
    <property type="protein sequence ID" value="SHI64760.1"/>
    <property type="molecule type" value="Genomic_DNA"/>
</dbReference>
<reference evidence="3" key="1">
    <citation type="submission" date="2016-11" db="EMBL/GenBank/DDBJ databases">
        <authorList>
            <person name="Varghese N."/>
            <person name="Submissions S."/>
        </authorList>
    </citation>
    <scope>NUCLEOTIDE SEQUENCE [LARGE SCALE GENOMIC DNA]</scope>
    <source>
        <strain evidence="3">DSM 26884</strain>
    </source>
</reference>
<dbReference type="Proteomes" id="UP000184192">
    <property type="component" value="Unassembled WGS sequence"/>
</dbReference>
<protein>
    <submittedName>
        <fullName evidence="2">Uncharacterized protein</fullName>
    </submittedName>
</protein>
<evidence type="ECO:0000256" key="1">
    <source>
        <dbReference type="SAM" id="SignalP"/>
    </source>
</evidence>
<dbReference type="RefSeq" id="WP_262483980.1">
    <property type="nucleotide sequence ID" value="NZ_FQZN01000005.1"/>
</dbReference>
<feature type="chain" id="PRO_5009916508" evidence="1">
    <location>
        <begin position="22"/>
        <end position="42"/>
    </location>
</feature>
<keyword evidence="3" id="KW-1185">Reference proteome</keyword>
<name>A0A1M6CUX0_9BACE</name>
<accession>A0A1M6CUX0</accession>
<evidence type="ECO:0000313" key="2">
    <source>
        <dbReference type="EMBL" id="SHI64760.1"/>
    </source>
</evidence>
<gene>
    <name evidence="2" type="ORF">SAMN05444350_10560</name>
</gene>
<evidence type="ECO:0000313" key="3">
    <source>
        <dbReference type="Proteomes" id="UP000184192"/>
    </source>
</evidence>
<dbReference type="GeneID" id="92715188"/>
<organism evidence="2 3">
    <name type="scientific">Bacteroides stercorirosoris</name>
    <dbReference type="NCBI Taxonomy" id="871324"/>
    <lineage>
        <taxon>Bacteria</taxon>
        <taxon>Pseudomonadati</taxon>
        <taxon>Bacteroidota</taxon>
        <taxon>Bacteroidia</taxon>
        <taxon>Bacteroidales</taxon>
        <taxon>Bacteroidaceae</taxon>
        <taxon>Bacteroides</taxon>
    </lineage>
</organism>
<sequence length="42" mass="5073">MKRKRALWFMCLLLCAGTLLAQEYRMDKTISYRPDSKDEYVQ</sequence>
<feature type="signal peptide" evidence="1">
    <location>
        <begin position="1"/>
        <end position="21"/>
    </location>
</feature>
<keyword evidence="1" id="KW-0732">Signal</keyword>